<dbReference type="OMA" id="VTRNKFN"/>
<dbReference type="AlphaFoldDB" id="H9CXV5"/>
<accession>H9CXV5</accession>
<dbReference type="GO" id="GO:0046872">
    <property type="term" value="F:metal ion binding"/>
    <property type="evidence" value="ECO:0007669"/>
    <property type="project" value="InterPro"/>
</dbReference>
<dbReference type="PANTHER" id="PTHR46840:SF2">
    <property type="entry name" value="ARMADILLO REPEAT-CONTAINING PROTEIN 1"/>
    <property type="match status" value="1"/>
</dbReference>
<dbReference type="PANTHER" id="PTHR46840">
    <property type="entry name" value="ARMADILLO REPEAT-CONTAINING PROTEIN 1"/>
    <property type="match status" value="1"/>
</dbReference>
<dbReference type="InterPro" id="IPR016617">
    <property type="entry name" value="ARMC1"/>
</dbReference>
<organism evidence="1">
    <name type="scientific">Schmidtea mediterranea</name>
    <name type="common">Freshwater planarian flatworm</name>
    <dbReference type="NCBI Taxonomy" id="79327"/>
    <lineage>
        <taxon>Eukaryota</taxon>
        <taxon>Metazoa</taxon>
        <taxon>Spiralia</taxon>
        <taxon>Lophotrochozoa</taxon>
        <taxon>Platyhelminthes</taxon>
        <taxon>Rhabditophora</taxon>
        <taxon>Seriata</taxon>
        <taxon>Tricladida</taxon>
        <taxon>Continenticola</taxon>
        <taxon>Geoplanoidea</taxon>
        <taxon>Dugesiidae</taxon>
        <taxon>Schmidtea</taxon>
    </lineage>
</organism>
<reference evidence="1" key="1">
    <citation type="journal article" date="2012" name="Cell Stem Cell">
        <title>Genetic Regulators of a Pluripotent Adult Stem Cell System in Planarians Identified by RNAi and Clonal Analysis.</title>
        <authorList>
            <person name="Wagner D.E."/>
            <person name="Ho J.J."/>
            <person name="Reddien P.W."/>
        </authorList>
    </citation>
    <scope>NUCLEOTIDE SEQUENCE</scope>
    <source>
        <strain evidence="1">CIW4</strain>
    </source>
</reference>
<evidence type="ECO:0000313" key="1">
    <source>
        <dbReference type="EMBL" id="AFD29626.1"/>
    </source>
</evidence>
<dbReference type="InterPro" id="IPR036163">
    <property type="entry name" value="HMA_dom_sf"/>
</dbReference>
<protein>
    <submittedName>
        <fullName evidence="1">ARMC1</fullName>
    </submittedName>
</protein>
<dbReference type="SUPFAM" id="SSF55008">
    <property type="entry name" value="HMA, heavy metal-associated domain"/>
    <property type="match status" value="1"/>
</dbReference>
<dbReference type="EMBL" id="JQ425158">
    <property type="protein sequence ID" value="AFD29626.1"/>
    <property type="molecule type" value="mRNA"/>
</dbReference>
<dbReference type="Gene3D" id="3.30.70.100">
    <property type="match status" value="1"/>
</dbReference>
<dbReference type="InterPro" id="IPR006121">
    <property type="entry name" value="HMA_dom"/>
</dbReference>
<dbReference type="OrthoDB" id="17335at2759"/>
<proteinExistence type="evidence at transcript level"/>
<sequence length="259" mass="29276">MNHQTVQDLKIMSLNPLSARLLGQDFTCIGGLILLLSSDQEKVILDILEIFHNLIVNENNKQFLREFIGIKQQLECLESRYLSGTVIHMSASKLKNKLYKASVKRFTSVIKKEPKIKDSFKIKNSRNFIIELNGLTDMETVEEIKNNLINLEGVMSITFQLKIKRVIVKVNSSVSEQDILEAISDVSENIIGEVISSYKNFNDTTIKNESIISIPDYLPEPSSNVAKSVEVPVVSTLSIRSGFGSLLNRFSQAFTDYLW</sequence>
<name>H9CXV5_SCHMD</name>
<dbReference type="CDD" id="cd00371">
    <property type="entry name" value="HMA"/>
    <property type="match status" value="1"/>
</dbReference>